<dbReference type="Pfam" id="PF18672">
    <property type="entry name" value="PilZN1"/>
    <property type="match status" value="1"/>
</dbReference>
<organism evidence="5 6">
    <name type="scientific">Pelotalea chapellei</name>
    <dbReference type="NCBI Taxonomy" id="44671"/>
    <lineage>
        <taxon>Bacteria</taxon>
        <taxon>Pseudomonadati</taxon>
        <taxon>Thermodesulfobacteriota</taxon>
        <taxon>Desulfuromonadia</taxon>
        <taxon>Geobacterales</taxon>
        <taxon>Geobacteraceae</taxon>
        <taxon>Pelotalea</taxon>
    </lineage>
</organism>
<evidence type="ECO:0000256" key="1">
    <source>
        <dbReference type="SAM" id="MobiDB-lite"/>
    </source>
</evidence>
<gene>
    <name evidence="5" type="ORF">KJB30_04775</name>
</gene>
<name>A0ABS5U5Y7_9BACT</name>
<sequence>MSDMEHYSSYYSIGMKVGVVIPMAHAATFRDWAIIHEVDEDLVTLQLSRDQLPENVGLHVGQILEVRSGKEGAAYSCRAIIVSEGTARQILLRLIGEIVTDELREFYRIDAFLPIKYHVSDEQHPEVLEKEWSARRKQRLDDEMSRKQQRWETCFSGTDTDLPAERRHQISTSGEGDEPDASWDSIIPLAANISGGGIRIVAHHNFVVGQYVPLEILVPSPRRIVEAVGQVMFSNSNAVLGNDRESYSVALKFIYIDERDRDAIVNHIAGVQLKRIRQLREHFSLGGGWEIDDNIAVESNGWKAMVRKIVIALILIYLVSLMVGYFQGYAINPSKGEIAQTFEKGIKRYLEKIGGK</sequence>
<evidence type="ECO:0000259" key="3">
    <source>
        <dbReference type="Pfam" id="PF07238"/>
    </source>
</evidence>
<evidence type="ECO:0000256" key="2">
    <source>
        <dbReference type="SAM" id="Phobius"/>
    </source>
</evidence>
<keyword evidence="2" id="KW-0472">Membrane</keyword>
<dbReference type="EMBL" id="JAHDYS010000003">
    <property type="protein sequence ID" value="MBT1071085.1"/>
    <property type="molecule type" value="Genomic_DNA"/>
</dbReference>
<keyword evidence="2" id="KW-1133">Transmembrane helix</keyword>
<dbReference type="Proteomes" id="UP000784128">
    <property type="component" value="Unassembled WGS sequence"/>
</dbReference>
<dbReference type="Pfam" id="PF07238">
    <property type="entry name" value="PilZ"/>
    <property type="match status" value="1"/>
</dbReference>
<feature type="transmembrane region" description="Helical" evidence="2">
    <location>
        <begin position="309"/>
        <end position="326"/>
    </location>
</feature>
<proteinExistence type="predicted"/>
<feature type="region of interest" description="Disordered" evidence="1">
    <location>
        <begin position="156"/>
        <end position="181"/>
    </location>
</feature>
<evidence type="ECO:0000313" key="5">
    <source>
        <dbReference type="EMBL" id="MBT1071085.1"/>
    </source>
</evidence>
<evidence type="ECO:0000313" key="6">
    <source>
        <dbReference type="Proteomes" id="UP000784128"/>
    </source>
</evidence>
<reference evidence="5 6" key="1">
    <citation type="submission" date="2021-05" db="EMBL/GenBank/DDBJ databases">
        <title>The draft genome of Geobacter chapellei DSM 13688.</title>
        <authorList>
            <person name="Xu Z."/>
            <person name="Masuda Y."/>
            <person name="Itoh H."/>
            <person name="Senoo K."/>
        </authorList>
    </citation>
    <scope>NUCLEOTIDE SEQUENCE [LARGE SCALE GENOMIC DNA]</scope>
    <source>
        <strain evidence="5 6">DSM 13688</strain>
    </source>
</reference>
<dbReference type="InterPro" id="IPR040638">
    <property type="entry name" value="PilZN1"/>
</dbReference>
<dbReference type="Gene3D" id="2.30.110.70">
    <property type="match status" value="1"/>
</dbReference>
<comment type="caution">
    <text evidence="5">The sequence shown here is derived from an EMBL/GenBank/DDBJ whole genome shotgun (WGS) entry which is preliminary data.</text>
</comment>
<protein>
    <submittedName>
        <fullName evidence="5">DUF5634 family protein</fullName>
    </submittedName>
</protein>
<accession>A0ABS5U5Y7</accession>
<keyword evidence="2" id="KW-0812">Transmembrane</keyword>
<feature type="domain" description="N-terminal PilZ-like" evidence="4">
    <location>
        <begin position="10"/>
        <end position="101"/>
    </location>
</feature>
<feature type="domain" description="PilZ" evidence="3">
    <location>
        <begin position="180"/>
        <end position="269"/>
    </location>
</feature>
<keyword evidence="6" id="KW-1185">Reference proteome</keyword>
<evidence type="ECO:0000259" key="4">
    <source>
        <dbReference type="Pfam" id="PF18672"/>
    </source>
</evidence>
<dbReference type="InterPro" id="IPR009875">
    <property type="entry name" value="PilZ_domain"/>
</dbReference>